<evidence type="ECO:0000313" key="9">
    <source>
        <dbReference type="EMBL" id="SCM59761.1"/>
    </source>
</evidence>
<name>A0A1G4GBA7_9BACT</name>
<dbReference type="PANTHER" id="PTHR43818">
    <property type="entry name" value="BCDNA.GH03377"/>
    <property type="match status" value="1"/>
</dbReference>
<dbReference type="GO" id="GO:0016798">
    <property type="term" value="F:hydrolase activity, acting on glycosyl bonds"/>
    <property type="evidence" value="ECO:0007669"/>
    <property type="project" value="UniProtKB-KW"/>
</dbReference>
<dbReference type="Proteomes" id="UP000178485">
    <property type="component" value="Chromosome i"/>
</dbReference>
<feature type="domain" description="Glycosyl hydrolase 109 C-terminal" evidence="8">
    <location>
        <begin position="197"/>
        <end position="343"/>
    </location>
</feature>
<feature type="chain" id="PRO_5009604060" evidence="6">
    <location>
        <begin position="23"/>
        <end position="470"/>
    </location>
</feature>
<dbReference type="InterPro" id="IPR036291">
    <property type="entry name" value="NAD(P)-bd_dom_sf"/>
</dbReference>
<dbReference type="InterPro" id="IPR000683">
    <property type="entry name" value="Gfo/Idh/MocA-like_OxRdtase_N"/>
</dbReference>
<evidence type="ECO:0000256" key="5">
    <source>
        <dbReference type="ARBA" id="ARBA00023295"/>
    </source>
</evidence>
<accession>A0A1G4GBA7</accession>
<sequence length="470" mass="52802">MKKLFTLSIIAAALLFASCTNGSQQGKGAGSYQPIETPVPARPAGQKHVLGLRAPKLDTVRVGFIGLGMRGRGAVERFTHIPGTKIVALCDLHADRVERSQEILEKAGLPRAAAYSGSEEAWKELCKREDIDLVYIATDWVHHAPMLIYAMEQGKHAASEVPAAMTLEEIWDVINTAERTQKHCMQLENCVYDFFELTTLNMAQQGVLGEILYAEGAYIHMLEDFWEEYEGDWRMEYNKKHRGDIYATHGMGPACQVLDIHRGDKMNYLVAMDSKPVSIPAYLKAKRGEEVTDFQNGQHTMTMIRTEKGKTIHIQHDVASPRPYSRMYQVQGTKGFASKYPREGYALKADAVEKDAVPNHEKITGHSYVPEEVKRGLMEKYKHPIHIEIEETAKKVGGHGGMDYVMDYRLIYCLQNGLPLDMDVYDLAEWCCLAPLTALSLENNSAPVAVPDFTRGHWNDVKGFRHAFAN</sequence>
<comment type="cofactor">
    <cofactor evidence="1">
        <name>NAD(+)</name>
        <dbReference type="ChEBI" id="CHEBI:57540"/>
    </cofactor>
</comment>
<dbReference type="STRING" id="1642646.ING2E5A_2967"/>
<dbReference type="SUPFAM" id="SSF51735">
    <property type="entry name" value="NAD(P)-binding Rossmann-fold domains"/>
    <property type="match status" value="1"/>
</dbReference>
<dbReference type="PANTHER" id="PTHR43818:SF1">
    <property type="entry name" value="GLYCOSYL HYDROLASE FAMILY 109 PROTEIN"/>
    <property type="match status" value="1"/>
</dbReference>
<dbReference type="InterPro" id="IPR050463">
    <property type="entry name" value="Gfo/Idh/MocA_oxidrdct_glycsds"/>
</dbReference>
<evidence type="ECO:0000313" key="10">
    <source>
        <dbReference type="Proteomes" id="UP000178485"/>
    </source>
</evidence>
<dbReference type="Pfam" id="PF01408">
    <property type="entry name" value="GFO_IDH_MocA"/>
    <property type="match status" value="1"/>
</dbReference>
<keyword evidence="4" id="KW-0520">NAD</keyword>
<keyword evidence="3 9" id="KW-0378">Hydrolase</keyword>
<evidence type="ECO:0000256" key="3">
    <source>
        <dbReference type="ARBA" id="ARBA00022801"/>
    </source>
</evidence>
<dbReference type="PROSITE" id="PS51257">
    <property type="entry name" value="PROKAR_LIPOPROTEIN"/>
    <property type="match status" value="1"/>
</dbReference>
<dbReference type="Gene3D" id="3.40.50.720">
    <property type="entry name" value="NAD(P)-binding Rossmann-like Domain"/>
    <property type="match status" value="1"/>
</dbReference>
<dbReference type="AlphaFoldDB" id="A0A1G4GBA7"/>
<dbReference type="Pfam" id="PF21252">
    <property type="entry name" value="Glyco_hydro_109_C"/>
    <property type="match status" value="1"/>
</dbReference>
<keyword evidence="10" id="KW-1185">Reference proteome</keyword>
<dbReference type="KEGG" id="pmuc:ING2E5A_2967"/>
<evidence type="ECO:0000256" key="6">
    <source>
        <dbReference type="SAM" id="SignalP"/>
    </source>
</evidence>
<evidence type="ECO:0000256" key="1">
    <source>
        <dbReference type="ARBA" id="ARBA00001911"/>
    </source>
</evidence>
<dbReference type="SUPFAM" id="SSF55347">
    <property type="entry name" value="Glyceraldehyde-3-phosphate dehydrogenase-like, C-terminal domain"/>
    <property type="match status" value="1"/>
</dbReference>
<evidence type="ECO:0000256" key="2">
    <source>
        <dbReference type="ARBA" id="ARBA00009329"/>
    </source>
</evidence>
<comment type="similarity">
    <text evidence="2">Belongs to the Gfo/Idh/MocA family. Glycosyl hydrolase 109 subfamily.</text>
</comment>
<keyword evidence="5 9" id="KW-0326">Glycosidase</keyword>
<dbReference type="RefSeq" id="WP_092032376.1">
    <property type="nucleotide sequence ID" value="NZ_DUQN01000084.1"/>
</dbReference>
<organism evidence="9 10">
    <name type="scientific">Petrimonas mucosa</name>
    <dbReference type="NCBI Taxonomy" id="1642646"/>
    <lineage>
        <taxon>Bacteria</taxon>
        <taxon>Pseudomonadati</taxon>
        <taxon>Bacteroidota</taxon>
        <taxon>Bacteroidia</taxon>
        <taxon>Bacteroidales</taxon>
        <taxon>Dysgonomonadaceae</taxon>
        <taxon>Petrimonas</taxon>
    </lineage>
</organism>
<evidence type="ECO:0000259" key="7">
    <source>
        <dbReference type="Pfam" id="PF01408"/>
    </source>
</evidence>
<evidence type="ECO:0000256" key="4">
    <source>
        <dbReference type="ARBA" id="ARBA00023027"/>
    </source>
</evidence>
<feature type="domain" description="Gfo/Idh/MocA-like oxidoreductase N-terminal" evidence="7">
    <location>
        <begin position="60"/>
        <end position="185"/>
    </location>
</feature>
<dbReference type="EC" id="3.2.1.-" evidence="9"/>
<reference evidence="9 10" key="1">
    <citation type="submission" date="2016-08" db="EMBL/GenBank/DDBJ databases">
        <authorList>
            <person name="Seilhamer J.J."/>
        </authorList>
    </citation>
    <scope>NUCLEOTIDE SEQUENCE [LARGE SCALE GENOMIC DNA]</scope>
    <source>
        <strain evidence="9">ING2-E5A</strain>
    </source>
</reference>
<dbReference type="GO" id="GO:0000166">
    <property type="term" value="F:nucleotide binding"/>
    <property type="evidence" value="ECO:0007669"/>
    <property type="project" value="InterPro"/>
</dbReference>
<evidence type="ECO:0000259" key="8">
    <source>
        <dbReference type="Pfam" id="PF21252"/>
    </source>
</evidence>
<protein>
    <submittedName>
        <fullName evidence="9">Glycosyl hydrolase family 109 protein 1</fullName>
        <ecNumber evidence="9">3.2.1.-</ecNumber>
    </submittedName>
</protein>
<gene>
    <name evidence="9" type="ORF">ING2E5A_2967</name>
</gene>
<dbReference type="EMBL" id="LT608328">
    <property type="protein sequence ID" value="SCM59761.1"/>
    <property type="molecule type" value="Genomic_DNA"/>
</dbReference>
<keyword evidence="6" id="KW-0732">Signal</keyword>
<feature type="signal peptide" evidence="6">
    <location>
        <begin position="1"/>
        <end position="22"/>
    </location>
</feature>
<dbReference type="Gene3D" id="3.30.360.10">
    <property type="entry name" value="Dihydrodipicolinate Reductase, domain 2"/>
    <property type="match status" value="1"/>
</dbReference>
<proteinExistence type="inferred from homology"/>
<dbReference type="InterPro" id="IPR049303">
    <property type="entry name" value="Glyco_hydro_109_C"/>
</dbReference>